<evidence type="ECO:0000313" key="2">
    <source>
        <dbReference type="EMBL" id="CAG8475815.1"/>
    </source>
</evidence>
<accession>A0ABM8VY30</accession>
<dbReference type="EMBL" id="CAJVQB010000221">
    <property type="protein sequence ID" value="CAG8475815.1"/>
    <property type="molecule type" value="Genomic_DNA"/>
</dbReference>
<evidence type="ECO:0000313" key="3">
    <source>
        <dbReference type="Proteomes" id="UP000789901"/>
    </source>
</evidence>
<evidence type="ECO:0000256" key="1">
    <source>
        <dbReference type="SAM" id="MobiDB-lite"/>
    </source>
</evidence>
<gene>
    <name evidence="2" type="ORF">GMARGA_LOCUS997</name>
</gene>
<organism evidence="2 3">
    <name type="scientific">Gigaspora margarita</name>
    <dbReference type="NCBI Taxonomy" id="4874"/>
    <lineage>
        <taxon>Eukaryota</taxon>
        <taxon>Fungi</taxon>
        <taxon>Fungi incertae sedis</taxon>
        <taxon>Mucoromycota</taxon>
        <taxon>Glomeromycotina</taxon>
        <taxon>Glomeromycetes</taxon>
        <taxon>Diversisporales</taxon>
        <taxon>Gigasporaceae</taxon>
        <taxon>Gigaspora</taxon>
    </lineage>
</organism>
<sequence length="91" mass="10542">MPITLHTIRSWAEEGEDEVEKCYFKRWNQSQSISAKGWEFVDTIGSIIRDGEQFEIFFVKVSYGPFHPDPKPHANEDNIKLGKDSIDRIGK</sequence>
<protein>
    <submittedName>
        <fullName evidence="2">4061_t:CDS:1</fullName>
    </submittedName>
</protein>
<keyword evidence="3" id="KW-1185">Reference proteome</keyword>
<dbReference type="Proteomes" id="UP000789901">
    <property type="component" value="Unassembled WGS sequence"/>
</dbReference>
<feature type="region of interest" description="Disordered" evidence="1">
    <location>
        <begin position="69"/>
        <end position="91"/>
    </location>
</feature>
<comment type="caution">
    <text evidence="2">The sequence shown here is derived from an EMBL/GenBank/DDBJ whole genome shotgun (WGS) entry which is preliminary data.</text>
</comment>
<proteinExistence type="predicted"/>
<name>A0ABM8VY30_GIGMA</name>
<reference evidence="2 3" key="1">
    <citation type="submission" date="2021-06" db="EMBL/GenBank/DDBJ databases">
        <authorList>
            <person name="Kallberg Y."/>
            <person name="Tangrot J."/>
            <person name="Rosling A."/>
        </authorList>
    </citation>
    <scope>NUCLEOTIDE SEQUENCE [LARGE SCALE GENOMIC DNA]</scope>
    <source>
        <strain evidence="2 3">120-4 pot B 10/14</strain>
    </source>
</reference>